<organism evidence="6 7">
    <name type="scientific">Chrysophaeum taylorii</name>
    <dbReference type="NCBI Taxonomy" id="2483200"/>
    <lineage>
        <taxon>Eukaryota</taxon>
        <taxon>Sar</taxon>
        <taxon>Stramenopiles</taxon>
        <taxon>Ochrophyta</taxon>
        <taxon>Pelagophyceae</taxon>
        <taxon>Pelagomonadales</taxon>
        <taxon>Pelagomonadaceae</taxon>
        <taxon>Chrysophaeum</taxon>
    </lineage>
</organism>
<dbReference type="PROSITE" id="PS50020">
    <property type="entry name" value="WW_DOMAIN_2"/>
    <property type="match status" value="1"/>
</dbReference>
<evidence type="ECO:0000256" key="1">
    <source>
        <dbReference type="ARBA" id="ARBA00022553"/>
    </source>
</evidence>
<sequence>MNVAPLPTGWEVFYTVEGRAYYVDHNTRTTHWEPPAPVEPVFDEARLAELQRLYPSWEEGALRSVMRTYGHNAGQQLAAWTRPRPAMRVEAVRVVEAPRTLARPHYDEVMASRLGARIAPHSIKMVMKAVSIFKRRANVLKQSSSSSSAASAAPKPISKEGEVPSQTREHKIDAGRTLLQQRLAFLGLVALEMCDDGNCQFRAFAQELFNSQAHHALVRERVAKRLSDDAAKYRNFVDDFDHYLRTIKQDRTWGDELSLQACCDEFDVDIHIITTETNHYHLHYQPADDLQRTTVRDDPRRKLFLCYVAPIHYNVVVPAQ</sequence>
<evidence type="ECO:0000256" key="2">
    <source>
        <dbReference type="ARBA" id="ARBA00022737"/>
    </source>
</evidence>
<dbReference type="SUPFAM" id="SSF51045">
    <property type="entry name" value="WW domain"/>
    <property type="match status" value="1"/>
</dbReference>
<dbReference type="InterPro" id="IPR001202">
    <property type="entry name" value="WW_dom"/>
</dbReference>
<protein>
    <recommendedName>
        <fullName evidence="8">OTU domain-containing protein</fullName>
    </recommendedName>
</protein>
<dbReference type="Proteomes" id="UP001230188">
    <property type="component" value="Unassembled WGS sequence"/>
</dbReference>
<keyword evidence="7" id="KW-1185">Reference proteome</keyword>
<proteinExistence type="predicted"/>
<keyword evidence="2" id="KW-0677">Repeat</keyword>
<feature type="region of interest" description="Disordered" evidence="3">
    <location>
        <begin position="144"/>
        <end position="169"/>
    </location>
</feature>
<dbReference type="AlphaFoldDB" id="A0AAD7XJ17"/>
<dbReference type="SMART" id="SM00456">
    <property type="entry name" value="WW"/>
    <property type="match status" value="2"/>
</dbReference>
<feature type="domain" description="WW" evidence="4">
    <location>
        <begin position="4"/>
        <end position="37"/>
    </location>
</feature>
<dbReference type="GO" id="GO:0004843">
    <property type="term" value="F:cysteine-type deubiquitinase activity"/>
    <property type="evidence" value="ECO:0007669"/>
    <property type="project" value="TreeGrafter"/>
</dbReference>
<dbReference type="SUPFAM" id="SSF54001">
    <property type="entry name" value="Cysteine proteinases"/>
    <property type="match status" value="1"/>
</dbReference>
<dbReference type="PANTHER" id="PTHR12419">
    <property type="entry name" value="OTU DOMAIN CONTAINING PROTEIN"/>
    <property type="match status" value="1"/>
</dbReference>
<dbReference type="FunFam" id="2.20.70.10:FF:000035">
    <property type="entry name" value="Salvador homolog 1 (Drosophila)"/>
    <property type="match status" value="1"/>
</dbReference>
<feature type="domain" description="OTU" evidence="5">
    <location>
        <begin position="188"/>
        <end position="319"/>
    </location>
</feature>
<evidence type="ECO:0000313" key="6">
    <source>
        <dbReference type="EMBL" id="KAJ8600166.1"/>
    </source>
</evidence>
<evidence type="ECO:0000313" key="7">
    <source>
        <dbReference type="Proteomes" id="UP001230188"/>
    </source>
</evidence>
<dbReference type="InterPro" id="IPR003323">
    <property type="entry name" value="OTU_dom"/>
</dbReference>
<accession>A0AAD7XJ17</accession>
<evidence type="ECO:0008006" key="8">
    <source>
        <dbReference type="Google" id="ProtNLM"/>
    </source>
</evidence>
<dbReference type="CDD" id="cd22751">
    <property type="entry name" value="OTU_plant_OTU9-like"/>
    <property type="match status" value="1"/>
</dbReference>
<comment type="caution">
    <text evidence="6">The sequence shown here is derived from an EMBL/GenBank/DDBJ whole genome shotgun (WGS) entry which is preliminary data.</text>
</comment>
<dbReference type="Pfam" id="PF00397">
    <property type="entry name" value="WW"/>
    <property type="match status" value="1"/>
</dbReference>
<feature type="compositionally biased region" description="Low complexity" evidence="3">
    <location>
        <begin position="144"/>
        <end position="153"/>
    </location>
</feature>
<dbReference type="InterPro" id="IPR050704">
    <property type="entry name" value="Peptidase_C85-like"/>
</dbReference>
<dbReference type="Pfam" id="PF02338">
    <property type="entry name" value="OTU"/>
    <property type="match status" value="1"/>
</dbReference>
<dbReference type="CDD" id="cd00201">
    <property type="entry name" value="WW"/>
    <property type="match status" value="1"/>
</dbReference>
<feature type="compositionally biased region" description="Basic and acidic residues" evidence="3">
    <location>
        <begin position="157"/>
        <end position="169"/>
    </location>
</feature>
<evidence type="ECO:0000256" key="3">
    <source>
        <dbReference type="SAM" id="MobiDB-lite"/>
    </source>
</evidence>
<dbReference type="PROSITE" id="PS50802">
    <property type="entry name" value="OTU"/>
    <property type="match status" value="1"/>
</dbReference>
<dbReference type="InterPro" id="IPR036020">
    <property type="entry name" value="WW_dom_sf"/>
</dbReference>
<evidence type="ECO:0000259" key="4">
    <source>
        <dbReference type="PROSITE" id="PS50020"/>
    </source>
</evidence>
<dbReference type="InterPro" id="IPR038765">
    <property type="entry name" value="Papain-like_cys_pep_sf"/>
</dbReference>
<dbReference type="PANTHER" id="PTHR12419:SF11">
    <property type="entry name" value="OTU DOMAIN-CONTAINING PROTEIN DDB_G0284757"/>
    <property type="match status" value="1"/>
</dbReference>
<dbReference type="GO" id="GO:0035329">
    <property type="term" value="P:hippo signaling"/>
    <property type="evidence" value="ECO:0007669"/>
    <property type="project" value="UniProtKB-ARBA"/>
</dbReference>
<dbReference type="Gene3D" id="2.20.70.10">
    <property type="match status" value="1"/>
</dbReference>
<name>A0AAD7XJ17_9STRA</name>
<dbReference type="Gene3D" id="3.90.70.80">
    <property type="match status" value="1"/>
</dbReference>
<gene>
    <name evidence="6" type="ORF">CTAYLR_001931</name>
</gene>
<keyword evidence="1" id="KW-0597">Phosphoprotein</keyword>
<dbReference type="EMBL" id="JAQMWT010000526">
    <property type="protein sequence ID" value="KAJ8600166.1"/>
    <property type="molecule type" value="Genomic_DNA"/>
</dbReference>
<dbReference type="GO" id="GO:0016579">
    <property type="term" value="P:protein deubiquitination"/>
    <property type="evidence" value="ECO:0007669"/>
    <property type="project" value="TreeGrafter"/>
</dbReference>
<evidence type="ECO:0000259" key="5">
    <source>
        <dbReference type="PROSITE" id="PS50802"/>
    </source>
</evidence>
<reference evidence="6" key="1">
    <citation type="submission" date="2023-01" db="EMBL/GenBank/DDBJ databases">
        <title>Metagenome sequencing of chrysophaentin producing Chrysophaeum taylorii.</title>
        <authorList>
            <person name="Davison J."/>
            <person name="Bewley C."/>
        </authorList>
    </citation>
    <scope>NUCLEOTIDE SEQUENCE</scope>
    <source>
        <strain evidence="6">NIES-1699</strain>
    </source>
</reference>